<dbReference type="RefSeq" id="WP_183396250.1">
    <property type="nucleotide sequence ID" value="NZ_JACIDR010000006.1"/>
</dbReference>
<keyword evidence="2" id="KW-1185">Reference proteome</keyword>
<dbReference type="EMBL" id="JACIDR010000006">
    <property type="protein sequence ID" value="MBB3974393.1"/>
    <property type="molecule type" value="Genomic_DNA"/>
</dbReference>
<accession>A0A7W6D0A4</accession>
<dbReference type="Proteomes" id="UP000528964">
    <property type="component" value="Unassembled WGS sequence"/>
</dbReference>
<sequence>MSLTGQLGDLLSTALEDISGPGGVLDDLLHSPDPLGLAGAAGDGKTVLGDILGPSGVLDDLTSGDGGTVGEVLKDIAGPGGILSDLTNNDGLGAGHLLGEGTVLENLVGEGGTVDHALSLLF</sequence>
<evidence type="ECO:0000313" key="1">
    <source>
        <dbReference type="EMBL" id="MBB3974393.1"/>
    </source>
</evidence>
<name>A0A7W6D0A4_9HYPH</name>
<evidence type="ECO:0000313" key="2">
    <source>
        <dbReference type="Proteomes" id="UP000528964"/>
    </source>
</evidence>
<reference evidence="1 2" key="1">
    <citation type="submission" date="2020-08" db="EMBL/GenBank/DDBJ databases">
        <title>Genomic Encyclopedia of Type Strains, Phase IV (KMG-IV): sequencing the most valuable type-strain genomes for metagenomic binning, comparative biology and taxonomic classification.</title>
        <authorList>
            <person name="Goeker M."/>
        </authorList>
    </citation>
    <scope>NUCLEOTIDE SEQUENCE [LARGE SCALE GENOMIC DNA]</scope>
    <source>
        <strain evidence="1 2">DSM 25481</strain>
    </source>
</reference>
<organism evidence="1 2">
    <name type="scientific">Hansschlegelia beijingensis</name>
    <dbReference type="NCBI Taxonomy" id="1133344"/>
    <lineage>
        <taxon>Bacteria</taxon>
        <taxon>Pseudomonadati</taxon>
        <taxon>Pseudomonadota</taxon>
        <taxon>Alphaproteobacteria</taxon>
        <taxon>Hyphomicrobiales</taxon>
        <taxon>Methylopilaceae</taxon>
        <taxon>Hansschlegelia</taxon>
    </lineage>
</organism>
<dbReference type="AlphaFoldDB" id="A0A7W6D0A4"/>
<proteinExistence type="predicted"/>
<comment type="caution">
    <text evidence="1">The sequence shown here is derived from an EMBL/GenBank/DDBJ whole genome shotgun (WGS) entry which is preliminary data.</text>
</comment>
<gene>
    <name evidence="1" type="ORF">GGR24_003074</name>
</gene>
<protein>
    <submittedName>
        <fullName evidence="1">Uncharacterized protein</fullName>
    </submittedName>
</protein>